<organism evidence="12 13">
    <name type="scientific">Paenibacillus chartarius</name>
    <dbReference type="NCBI Taxonomy" id="747481"/>
    <lineage>
        <taxon>Bacteria</taxon>
        <taxon>Bacillati</taxon>
        <taxon>Bacillota</taxon>
        <taxon>Bacilli</taxon>
        <taxon>Bacillales</taxon>
        <taxon>Paenibacillaceae</taxon>
        <taxon>Paenibacillus</taxon>
    </lineage>
</organism>
<protein>
    <recommendedName>
        <fullName evidence="3">Flagellar FliJ protein</fullName>
    </recommendedName>
</protein>
<dbReference type="Proteomes" id="UP001589776">
    <property type="component" value="Unassembled WGS sequence"/>
</dbReference>
<keyword evidence="13" id="KW-1185">Reference proteome</keyword>
<keyword evidence="6" id="KW-0145">Chemotaxis</keyword>
<evidence type="ECO:0000256" key="9">
    <source>
        <dbReference type="ARBA" id="ARBA00023136"/>
    </source>
</evidence>
<comment type="subcellular location">
    <subcellularLocation>
        <location evidence="1">Cell membrane</location>
        <topology evidence="1">Peripheral membrane protein</topology>
        <orientation evidence="1">Cytoplasmic side</orientation>
    </subcellularLocation>
</comment>
<dbReference type="InterPro" id="IPR012823">
    <property type="entry name" value="Flagell_FliJ"/>
</dbReference>
<keyword evidence="12" id="KW-0969">Cilium</keyword>
<keyword evidence="12" id="KW-0966">Cell projection</keyword>
<evidence type="ECO:0000256" key="6">
    <source>
        <dbReference type="ARBA" id="ARBA00022500"/>
    </source>
</evidence>
<dbReference type="Pfam" id="PF02050">
    <property type="entry name" value="FliJ"/>
    <property type="match status" value="1"/>
</dbReference>
<dbReference type="NCBIfam" id="TIGR02473">
    <property type="entry name" value="flagell_FliJ"/>
    <property type="match status" value="1"/>
</dbReference>
<keyword evidence="10" id="KW-1006">Bacterial flagellum protein export</keyword>
<dbReference type="InterPro" id="IPR053716">
    <property type="entry name" value="Flag_assembly_chemotaxis_eff"/>
</dbReference>
<comment type="similarity">
    <text evidence="2">Belongs to the FliJ family.</text>
</comment>
<keyword evidence="12" id="KW-0282">Flagellum</keyword>
<keyword evidence="9" id="KW-0472">Membrane</keyword>
<sequence length="149" mass="17653">MKFRYAFQQIVDLKNNERTQAEWVLSEAIGVLRTEQTMLDTLEAEKQRLQQELAGTTERVTTISHMQGMQHYVNHLHRQIEKKHVDVRQAKQHVEQKQQLLTDRMVDEKVWTKARDKAFRLHTALTLKKEQEALDEMASVRYLRSSPQV</sequence>
<evidence type="ECO:0000256" key="7">
    <source>
        <dbReference type="ARBA" id="ARBA00022795"/>
    </source>
</evidence>
<accession>A0ABV6DP31</accession>
<dbReference type="Gene3D" id="1.10.287.1700">
    <property type="match status" value="1"/>
</dbReference>
<evidence type="ECO:0000256" key="4">
    <source>
        <dbReference type="ARBA" id="ARBA00022448"/>
    </source>
</evidence>
<keyword evidence="7" id="KW-1005">Bacterial flagellum biogenesis</keyword>
<evidence type="ECO:0000256" key="11">
    <source>
        <dbReference type="SAM" id="Coils"/>
    </source>
</evidence>
<evidence type="ECO:0000256" key="1">
    <source>
        <dbReference type="ARBA" id="ARBA00004413"/>
    </source>
</evidence>
<evidence type="ECO:0000256" key="5">
    <source>
        <dbReference type="ARBA" id="ARBA00022475"/>
    </source>
</evidence>
<evidence type="ECO:0000256" key="8">
    <source>
        <dbReference type="ARBA" id="ARBA00022927"/>
    </source>
</evidence>
<gene>
    <name evidence="12" type="primary">fliJ</name>
    <name evidence="12" type="ORF">ACFFK0_18055</name>
</gene>
<name>A0ABV6DP31_9BACL</name>
<evidence type="ECO:0000313" key="13">
    <source>
        <dbReference type="Proteomes" id="UP001589776"/>
    </source>
</evidence>
<reference evidence="12 13" key="1">
    <citation type="submission" date="2024-09" db="EMBL/GenBank/DDBJ databases">
        <authorList>
            <person name="Sun Q."/>
            <person name="Mori K."/>
        </authorList>
    </citation>
    <scope>NUCLEOTIDE SEQUENCE [LARGE SCALE GENOMIC DNA]</scope>
    <source>
        <strain evidence="12 13">CCM 7759</strain>
    </source>
</reference>
<dbReference type="RefSeq" id="WP_377471699.1">
    <property type="nucleotide sequence ID" value="NZ_JBHLWN010000071.1"/>
</dbReference>
<keyword evidence="4" id="KW-0813">Transport</keyword>
<keyword evidence="8" id="KW-0653">Protein transport</keyword>
<evidence type="ECO:0000256" key="3">
    <source>
        <dbReference type="ARBA" id="ARBA00020392"/>
    </source>
</evidence>
<keyword evidence="11" id="KW-0175">Coiled coil</keyword>
<comment type="caution">
    <text evidence="12">The sequence shown here is derived from an EMBL/GenBank/DDBJ whole genome shotgun (WGS) entry which is preliminary data.</text>
</comment>
<proteinExistence type="inferred from homology"/>
<feature type="coiled-coil region" evidence="11">
    <location>
        <begin position="32"/>
        <end position="59"/>
    </location>
</feature>
<keyword evidence="5" id="KW-1003">Cell membrane</keyword>
<dbReference type="EMBL" id="JBHLWN010000071">
    <property type="protein sequence ID" value="MFC0214338.1"/>
    <property type="molecule type" value="Genomic_DNA"/>
</dbReference>
<evidence type="ECO:0000313" key="12">
    <source>
        <dbReference type="EMBL" id="MFC0214338.1"/>
    </source>
</evidence>
<evidence type="ECO:0000256" key="2">
    <source>
        <dbReference type="ARBA" id="ARBA00010004"/>
    </source>
</evidence>
<evidence type="ECO:0000256" key="10">
    <source>
        <dbReference type="ARBA" id="ARBA00023225"/>
    </source>
</evidence>